<feature type="domain" description="Polymerase nucleotidyl transferase" evidence="1">
    <location>
        <begin position="35"/>
        <end position="96"/>
    </location>
</feature>
<dbReference type="PANTHER" id="PTHR33933">
    <property type="entry name" value="NUCLEOTIDYLTRANSFERASE"/>
    <property type="match status" value="1"/>
</dbReference>
<dbReference type="InterPro" id="IPR043519">
    <property type="entry name" value="NT_sf"/>
</dbReference>
<sequence length="135" mass="15378">MVAPDYQHTGLTPGFKLDNLPTIEEVDFLNPKIKQLLGEFKQLLKKFYGQRLANLVLFGSFARHEETKDSDVDVLIVLNGIDVSTGDEIWRLGDAEIELLLKYGELISVLPISIYDFLYRDSPLLRNIRQDGIVI</sequence>
<dbReference type="InterPro" id="IPR052548">
    <property type="entry name" value="Type_VII_TA_antitoxin"/>
</dbReference>
<gene>
    <name evidence="2" type="ORF">DXZ20_30660</name>
</gene>
<proteinExistence type="predicted"/>
<dbReference type="PANTHER" id="PTHR33933:SF1">
    <property type="entry name" value="PROTEIN ADENYLYLTRANSFERASE MNTA-RELATED"/>
    <property type="match status" value="1"/>
</dbReference>
<evidence type="ECO:0000313" key="2">
    <source>
        <dbReference type="EMBL" id="NEZ59930.1"/>
    </source>
</evidence>
<dbReference type="Proteomes" id="UP000481033">
    <property type="component" value="Unassembled WGS sequence"/>
</dbReference>
<keyword evidence="3" id="KW-1185">Reference proteome</keyword>
<dbReference type="RefSeq" id="WP_250565984.1">
    <property type="nucleotide sequence ID" value="NZ_QXHD01000004.1"/>
</dbReference>
<keyword evidence="2" id="KW-0808">Transferase</keyword>
<name>A0A6M0RVM0_9CYAN</name>
<organism evidence="2 3">
    <name type="scientific">Adonisia turfae CCMR0081</name>
    <dbReference type="NCBI Taxonomy" id="2292702"/>
    <lineage>
        <taxon>Bacteria</taxon>
        <taxon>Bacillati</taxon>
        <taxon>Cyanobacteriota</taxon>
        <taxon>Adonisia</taxon>
        <taxon>Adonisia turfae</taxon>
    </lineage>
</organism>
<dbReference type="EMBL" id="QXHD01000004">
    <property type="protein sequence ID" value="NEZ59930.1"/>
    <property type="molecule type" value="Genomic_DNA"/>
</dbReference>
<dbReference type="Pfam" id="PF01909">
    <property type="entry name" value="NTP_transf_2"/>
    <property type="match status" value="1"/>
</dbReference>
<dbReference type="CDD" id="cd05403">
    <property type="entry name" value="NT_KNTase_like"/>
    <property type="match status" value="1"/>
</dbReference>
<dbReference type="SUPFAM" id="SSF81301">
    <property type="entry name" value="Nucleotidyltransferase"/>
    <property type="match status" value="1"/>
</dbReference>
<dbReference type="InterPro" id="IPR002934">
    <property type="entry name" value="Polymerase_NTP_transf_dom"/>
</dbReference>
<comment type="caution">
    <text evidence="2">The sequence shown here is derived from an EMBL/GenBank/DDBJ whole genome shotgun (WGS) entry which is preliminary data.</text>
</comment>
<dbReference type="GO" id="GO:0016779">
    <property type="term" value="F:nucleotidyltransferase activity"/>
    <property type="evidence" value="ECO:0007669"/>
    <property type="project" value="InterPro"/>
</dbReference>
<dbReference type="AlphaFoldDB" id="A0A6M0RVM0"/>
<reference evidence="2 3" key="1">
    <citation type="journal article" date="2020" name="Microb. Ecol.">
        <title>Ecogenomics of the Marine Benthic Filamentous Cyanobacterium Adonisia.</title>
        <authorList>
            <person name="Walter J.M."/>
            <person name="Coutinho F.H."/>
            <person name="Leomil L."/>
            <person name="Hargreaves P.I."/>
            <person name="Campeao M.E."/>
            <person name="Vieira V.V."/>
            <person name="Silva B.S."/>
            <person name="Fistarol G.O."/>
            <person name="Salomon P.S."/>
            <person name="Sawabe T."/>
            <person name="Mino S."/>
            <person name="Hosokawa M."/>
            <person name="Miyashita H."/>
            <person name="Maruyama F."/>
            <person name="van Verk M.C."/>
            <person name="Dutilh B.E."/>
            <person name="Thompson C.C."/>
            <person name="Thompson F.L."/>
        </authorList>
    </citation>
    <scope>NUCLEOTIDE SEQUENCE [LARGE SCALE GENOMIC DNA]</scope>
    <source>
        <strain evidence="2 3">CCMR0081</strain>
    </source>
</reference>
<dbReference type="Gene3D" id="3.30.460.10">
    <property type="entry name" value="Beta Polymerase, domain 2"/>
    <property type="match status" value="1"/>
</dbReference>
<evidence type="ECO:0000313" key="3">
    <source>
        <dbReference type="Proteomes" id="UP000481033"/>
    </source>
</evidence>
<evidence type="ECO:0000259" key="1">
    <source>
        <dbReference type="Pfam" id="PF01909"/>
    </source>
</evidence>
<accession>A0A6M0RVM0</accession>
<protein>
    <submittedName>
        <fullName evidence="2">Nucleotidyltransferase domain-containing protein</fullName>
    </submittedName>
</protein>